<dbReference type="AlphaFoldDB" id="A0A1F4R8H8"/>
<organism evidence="1 2">
    <name type="scientific">candidate division WOR-1 bacterium RIFCSPLOWO2_02_FULL_46_20</name>
    <dbReference type="NCBI Taxonomy" id="1802567"/>
    <lineage>
        <taxon>Bacteria</taxon>
        <taxon>Bacillati</taxon>
        <taxon>Saganbacteria</taxon>
    </lineage>
</organism>
<name>A0A1F4R8H8_UNCSA</name>
<comment type="caution">
    <text evidence="1">The sequence shown here is derived from an EMBL/GenBank/DDBJ whole genome shotgun (WGS) entry which is preliminary data.</text>
</comment>
<gene>
    <name evidence="1" type="ORF">A3H38_02115</name>
</gene>
<reference evidence="1 2" key="1">
    <citation type="journal article" date="2016" name="Nat. Commun.">
        <title>Thousands of microbial genomes shed light on interconnected biogeochemical processes in an aquifer system.</title>
        <authorList>
            <person name="Anantharaman K."/>
            <person name="Brown C.T."/>
            <person name="Hug L.A."/>
            <person name="Sharon I."/>
            <person name="Castelle C.J."/>
            <person name="Probst A.J."/>
            <person name="Thomas B.C."/>
            <person name="Singh A."/>
            <person name="Wilkins M.J."/>
            <person name="Karaoz U."/>
            <person name="Brodie E.L."/>
            <person name="Williams K.H."/>
            <person name="Hubbard S.S."/>
            <person name="Banfield J.F."/>
        </authorList>
    </citation>
    <scope>NUCLEOTIDE SEQUENCE [LARGE SCALE GENOMIC DNA]</scope>
</reference>
<accession>A0A1F4R8H8</accession>
<protein>
    <submittedName>
        <fullName evidence="1">Uncharacterized protein</fullName>
    </submittedName>
</protein>
<evidence type="ECO:0000313" key="1">
    <source>
        <dbReference type="EMBL" id="OGC04477.1"/>
    </source>
</evidence>
<evidence type="ECO:0000313" key="2">
    <source>
        <dbReference type="Proteomes" id="UP000176938"/>
    </source>
</evidence>
<dbReference type="Proteomes" id="UP000176938">
    <property type="component" value="Unassembled WGS sequence"/>
</dbReference>
<sequence length="195" mass="21818">MDSIKKIVRYFKPRLVIDNTEKSQKPPGNISALRQQQLQTALQALASELTSPAYFAPLVDKYIPIILPGKRVARVDMLKTENSRTFSRYSISTPRTYAFSNMEITPLMQRNWSQLSVTGDPEFRAAMQAINQGVEVVIREGGETFLARPLLGAEETKLGAIVLSNRTSDGVSLVTIEDQEIFQLFAQEVSRLLAL</sequence>
<proteinExistence type="predicted"/>
<dbReference type="EMBL" id="METP01000050">
    <property type="protein sequence ID" value="OGC04477.1"/>
    <property type="molecule type" value="Genomic_DNA"/>
</dbReference>